<feature type="compositionally biased region" description="Low complexity" evidence="2">
    <location>
        <begin position="1"/>
        <end position="19"/>
    </location>
</feature>
<dbReference type="Proteomes" id="UP001163846">
    <property type="component" value="Unassembled WGS sequence"/>
</dbReference>
<feature type="coiled-coil region" evidence="1">
    <location>
        <begin position="362"/>
        <end position="396"/>
    </location>
</feature>
<keyword evidence="4" id="KW-1185">Reference proteome</keyword>
<keyword evidence="1" id="KW-0175">Coiled coil</keyword>
<evidence type="ECO:0000256" key="1">
    <source>
        <dbReference type="SAM" id="Coils"/>
    </source>
</evidence>
<evidence type="ECO:0000313" key="4">
    <source>
        <dbReference type="Proteomes" id="UP001163846"/>
    </source>
</evidence>
<feature type="compositionally biased region" description="Low complexity" evidence="2">
    <location>
        <begin position="111"/>
        <end position="122"/>
    </location>
</feature>
<reference evidence="3" key="1">
    <citation type="submission" date="2022-08" db="EMBL/GenBank/DDBJ databases">
        <authorList>
            <consortium name="DOE Joint Genome Institute"/>
            <person name="Min B."/>
            <person name="Riley R."/>
            <person name="Sierra-Patev S."/>
            <person name="Naranjo-Ortiz M."/>
            <person name="Looney B."/>
            <person name="Konkel Z."/>
            <person name="Slot J.C."/>
            <person name="Sakamoto Y."/>
            <person name="Steenwyk J.L."/>
            <person name="Rokas A."/>
            <person name="Carro J."/>
            <person name="Camarero S."/>
            <person name="Ferreira P."/>
            <person name="Molpeceres G."/>
            <person name="Ruiz-Duenas F.J."/>
            <person name="Serrano A."/>
            <person name="Henrissat B."/>
            <person name="Drula E."/>
            <person name="Hughes K.W."/>
            <person name="Mata J.L."/>
            <person name="Ishikawa N.K."/>
            <person name="Vargas-Isla R."/>
            <person name="Ushijima S."/>
            <person name="Smith C.A."/>
            <person name="Ahrendt S."/>
            <person name="Andreopoulos W."/>
            <person name="He G."/>
            <person name="Labutti K."/>
            <person name="Lipzen A."/>
            <person name="Ng V."/>
            <person name="Sandor L."/>
            <person name="Barry K."/>
            <person name="Martinez A.T."/>
            <person name="Xiao Y."/>
            <person name="Gibbons J.G."/>
            <person name="Terashima K."/>
            <person name="Hibbett D.S."/>
            <person name="Grigoriev I.V."/>
        </authorList>
    </citation>
    <scope>NUCLEOTIDE SEQUENCE</scope>
    <source>
        <strain evidence="3">TFB9207</strain>
    </source>
</reference>
<evidence type="ECO:0000256" key="2">
    <source>
        <dbReference type="SAM" id="MobiDB-lite"/>
    </source>
</evidence>
<feature type="compositionally biased region" description="Pro residues" evidence="2">
    <location>
        <begin position="35"/>
        <end position="54"/>
    </location>
</feature>
<dbReference type="PANTHER" id="PTHR34409:SF1">
    <property type="entry name" value="MYB-LIKE DOMAIN-CONTAINING PROTEIN"/>
    <property type="match status" value="1"/>
</dbReference>
<name>A0AA38UFV9_9AGAR</name>
<feature type="region of interest" description="Disordered" evidence="2">
    <location>
        <begin position="214"/>
        <end position="244"/>
    </location>
</feature>
<gene>
    <name evidence="3" type="ORF">F5878DRAFT_677409</name>
</gene>
<dbReference type="PANTHER" id="PTHR34409">
    <property type="entry name" value="SET DOMAIN-CONTAINING PROTEIN"/>
    <property type="match status" value="1"/>
</dbReference>
<dbReference type="EMBL" id="MU806114">
    <property type="protein sequence ID" value="KAJ3839671.1"/>
    <property type="molecule type" value="Genomic_DNA"/>
</dbReference>
<proteinExistence type="predicted"/>
<dbReference type="AlphaFoldDB" id="A0AA38UFV9"/>
<feature type="compositionally biased region" description="Basic and acidic residues" evidence="2">
    <location>
        <begin position="217"/>
        <end position="229"/>
    </location>
</feature>
<feature type="region of interest" description="Disordered" evidence="2">
    <location>
        <begin position="1"/>
        <end position="178"/>
    </location>
</feature>
<protein>
    <submittedName>
        <fullName evidence="3">Uncharacterized protein</fullName>
    </submittedName>
</protein>
<feature type="region of interest" description="Disordered" evidence="2">
    <location>
        <begin position="310"/>
        <end position="332"/>
    </location>
</feature>
<feature type="compositionally biased region" description="Polar residues" evidence="2">
    <location>
        <begin position="258"/>
        <end position="271"/>
    </location>
</feature>
<feature type="compositionally biased region" description="Polar residues" evidence="2">
    <location>
        <begin position="61"/>
        <end position="77"/>
    </location>
</feature>
<feature type="compositionally biased region" description="Basic and acidic residues" evidence="2">
    <location>
        <begin position="133"/>
        <end position="158"/>
    </location>
</feature>
<feature type="region of interest" description="Disordered" evidence="2">
    <location>
        <begin position="258"/>
        <end position="298"/>
    </location>
</feature>
<accession>A0AA38UFV9</accession>
<sequence>MQAVQPAATPVAPPAMAQPGTQIQHPQTPMHPYYYGPPPPGLPYPPHYRMPPPGYGLGSMPDNSATSQLVSVPGTHTYQHREPRRRLPKPSFELPTGFGDLLMSTPEERNPSPSSKSPSEFPETAELAANAKHTADERKQKAKVSNDAKTKRSKKEADTNEAAAKRSRGGRTKGASSYGTEELCMLVRLVGEVLPIGQKGWSLIEEKYNKWAGNEGFPERKREPLRGKFESMTQAKVKPTGEGERRQMYFDALGVETEINNKSSMTPIQDTDGSESSSGKSENNDNSDDEVEVVSSKVKKKGTVLTKSYKVEAPLPDPSKRATSRRNQANSLLEKIGSAVDPMVQKQRDEDRSSANVQLVIIQGMQGQINTLTQQLNEERHRADRAESKLRMLEMLHGRGHVVVTRTLHLLGVDILTLQLHLQGSDIINIGITMFHVVTHLPQHMSRGPVLHLLHHTNPTIVLVHLLEFDRIP</sequence>
<evidence type="ECO:0000313" key="3">
    <source>
        <dbReference type="EMBL" id="KAJ3839671.1"/>
    </source>
</evidence>
<organism evidence="3 4">
    <name type="scientific">Lentinula raphanica</name>
    <dbReference type="NCBI Taxonomy" id="153919"/>
    <lineage>
        <taxon>Eukaryota</taxon>
        <taxon>Fungi</taxon>
        <taxon>Dikarya</taxon>
        <taxon>Basidiomycota</taxon>
        <taxon>Agaricomycotina</taxon>
        <taxon>Agaricomycetes</taxon>
        <taxon>Agaricomycetidae</taxon>
        <taxon>Agaricales</taxon>
        <taxon>Marasmiineae</taxon>
        <taxon>Omphalotaceae</taxon>
        <taxon>Lentinula</taxon>
    </lineage>
</organism>
<comment type="caution">
    <text evidence="3">The sequence shown here is derived from an EMBL/GenBank/DDBJ whole genome shotgun (WGS) entry which is preliminary data.</text>
</comment>